<keyword evidence="5" id="KW-1185">Reference proteome</keyword>
<gene>
    <name evidence="4" type="ORF">K460DRAFT_269115</name>
</gene>
<dbReference type="GeneID" id="63844797"/>
<keyword evidence="1" id="KW-0521">NADP</keyword>
<dbReference type="PANTHER" id="PTHR47706">
    <property type="entry name" value="NMRA-LIKE FAMILY PROTEIN"/>
    <property type="match status" value="1"/>
</dbReference>
<evidence type="ECO:0000313" key="5">
    <source>
        <dbReference type="Proteomes" id="UP000800039"/>
    </source>
</evidence>
<sequence>MLVLVAGATGNLGQKLVTSLLKHGHQVRGLGRSPSKLDAHLASQLESFVESTAYHDIPALDKACAGADAVICAYLGFPELHLEGQLLLFRAAERANVKRFVAASWCYDWRRMSLGQQDSYDPDISFRHHVEISSSLKPIWIFTGVLAEVLFSAPGRVDFTPRSNGAWDSKGRVAEVWGNPATKFAWTSEADAAEFTAAIVSLPETSPLYGEQFFKLTSGIDGFADIARVYGEVRGCEITIKQMGSVEDLRKKAYEARDKGDRARWWEYIMFFYTLHMLDGTWAMGELDNERVGVKGTSLREFLEAHPDL</sequence>
<dbReference type="Gene3D" id="3.40.50.720">
    <property type="entry name" value="NAD(P)-binding Rossmann-like Domain"/>
    <property type="match status" value="1"/>
</dbReference>
<dbReference type="EMBL" id="ML976614">
    <property type="protein sequence ID" value="KAF1850767.1"/>
    <property type="molecule type" value="Genomic_DNA"/>
</dbReference>
<reference evidence="4" key="1">
    <citation type="submission" date="2020-01" db="EMBL/GenBank/DDBJ databases">
        <authorList>
            <consortium name="DOE Joint Genome Institute"/>
            <person name="Haridas S."/>
            <person name="Albert R."/>
            <person name="Binder M."/>
            <person name="Bloem J."/>
            <person name="Labutti K."/>
            <person name="Salamov A."/>
            <person name="Andreopoulos B."/>
            <person name="Baker S.E."/>
            <person name="Barry K."/>
            <person name="Bills G."/>
            <person name="Bluhm B.H."/>
            <person name="Cannon C."/>
            <person name="Castanera R."/>
            <person name="Culley D.E."/>
            <person name="Daum C."/>
            <person name="Ezra D."/>
            <person name="Gonzalez J.B."/>
            <person name="Henrissat B."/>
            <person name="Kuo A."/>
            <person name="Liang C."/>
            <person name="Lipzen A."/>
            <person name="Lutzoni F."/>
            <person name="Magnuson J."/>
            <person name="Mondo S."/>
            <person name="Nolan M."/>
            <person name="Ohm R."/>
            <person name="Pangilinan J."/>
            <person name="Park H.-J."/>
            <person name="Ramirez L."/>
            <person name="Alfaro M."/>
            <person name="Sun H."/>
            <person name="Tritt A."/>
            <person name="Yoshinaga Y."/>
            <person name="Zwiers L.-H."/>
            <person name="Turgeon B.G."/>
            <person name="Goodwin S.B."/>
            <person name="Spatafora J.W."/>
            <person name="Crous P.W."/>
            <person name="Grigoriev I.V."/>
        </authorList>
    </citation>
    <scope>NUCLEOTIDE SEQUENCE</scope>
    <source>
        <strain evidence="4">CBS 394.84</strain>
    </source>
</reference>
<protein>
    <submittedName>
        <fullName evidence="4">NAD(P)-binding protein</fullName>
    </submittedName>
</protein>
<proteinExistence type="predicted"/>
<dbReference type="PANTHER" id="PTHR47706:SF9">
    <property type="entry name" value="NMRA-LIKE DOMAIN-CONTAINING PROTEIN-RELATED"/>
    <property type="match status" value="1"/>
</dbReference>
<dbReference type="OrthoDB" id="419598at2759"/>
<evidence type="ECO:0000259" key="3">
    <source>
        <dbReference type="Pfam" id="PF05368"/>
    </source>
</evidence>
<comment type="caution">
    <text evidence="4">The sequence shown here is derived from an EMBL/GenBank/DDBJ whole genome shotgun (WGS) entry which is preliminary data.</text>
</comment>
<organism evidence="4 5">
    <name type="scientific">Cucurbitaria berberidis CBS 394.84</name>
    <dbReference type="NCBI Taxonomy" id="1168544"/>
    <lineage>
        <taxon>Eukaryota</taxon>
        <taxon>Fungi</taxon>
        <taxon>Dikarya</taxon>
        <taxon>Ascomycota</taxon>
        <taxon>Pezizomycotina</taxon>
        <taxon>Dothideomycetes</taxon>
        <taxon>Pleosporomycetidae</taxon>
        <taxon>Pleosporales</taxon>
        <taxon>Pleosporineae</taxon>
        <taxon>Cucurbitariaceae</taxon>
        <taxon>Cucurbitaria</taxon>
    </lineage>
</organism>
<evidence type="ECO:0000256" key="2">
    <source>
        <dbReference type="ARBA" id="ARBA00023002"/>
    </source>
</evidence>
<keyword evidence="2" id="KW-0560">Oxidoreductase</keyword>
<dbReference type="Pfam" id="PF05368">
    <property type="entry name" value="NmrA"/>
    <property type="match status" value="1"/>
</dbReference>
<dbReference type="SUPFAM" id="SSF51735">
    <property type="entry name" value="NAD(P)-binding Rossmann-fold domains"/>
    <property type="match status" value="1"/>
</dbReference>
<evidence type="ECO:0000313" key="4">
    <source>
        <dbReference type="EMBL" id="KAF1850767.1"/>
    </source>
</evidence>
<accession>A0A9P4GSZ8</accession>
<dbReference type="InterPro" id="IPR008030">
    <property type="entry name" value="NmrA-like"/>
</dbReference>
<dbReference type="GO" id="GO:0016491">
    <property type="term" value="F:oxidoreductase activity"/>
    <property type="evidence" value="ECO:0007669"/>
    <property type="project" value="UniProtKB-KW"/>
</dbReference>
<dbReference type="AlphaFoldDB" id="A0A9P4GSZ8"/>
<dbReference type="RefSeq" id="XP_040793330.1">
    <property type="nucleotide sequence ID" value="XM_040927544.1"/>
</dbReference>
<dbReference type="InterPro" id="IPR051609">
    <property type="entry name" value="NmrA/Isoflavone_reductase-like"/>
</dbReference>
<dbReference type="Proteomes" id="UP000800039">
    <property type="component" value="Unassembled WGS sequence"/>
</dbReference>
<dbReference type="InterPro" id="IPR036291">
    <property type="entry name" value="NAD(P)-bd_dom_sf"/>
</dbReference>
<name>A0A9P4GSZ8_9PLEO</name>
<evidence type="ECO:0000256" key="1">
    <source>
        <dbReference type="ARBA" id="ARBA00022857"/>
    </source>
</evidence>
<feature type="domain" description="NmrA-like" evidence="3">
    <location>
        <begin position="2"/>
        <end position="244"/>
    </location>
</feature>